<dbReference type="AlphaFoldDB" id="A0A0A2V5K0"/>
<dbReference type="Proteomes" id="UP000002059">
    <property type="component" value="Partially assembled WGS sequence"/>
</dbReference>
<protein>
    <submittedName>
        <fullName evidence="1">Uncharacterized protein</fullName>
    </submittedName>
</protein>
<dbReference type="VEuPathDB" id="FungiDB:PAAG_11892"/>
<evidence type="ECO:0000313" key="2">
    <source>
        <dbReference type="Proteomes" id="UP000002059"/>
    </source>
</evidence>
<accession>A0A0A2V5K0</accession>
<dbReference type="KEGG" id="pbl:PAAG_11892"/>
<keyword evidence="2" id="KW-1185">Reference proteome</keyword>
<evidence type="ECO:0000313" key="1">
    <source>
        <dbReference type="EMBL" id="KGQ01425.1"/>
    </source>
</evidence>
<dbReference type="RefSeq" id="XP_015702947.1">
    <property type="nucleotide sequence ID" value="XM_015847459.1"/>
</dbReference>
<organism evidence="1 2">
    <name type="scientific">Paracoccidioides lutzii (strain ATCC MYA-826 / Pb01)</name>
    <name type="common">Paracoccidioides brasiliensis</name>
    <dbReference type="NCBI Taxonomy" id="502779"/>
    <lineage>
        <taxon>Eukaryota</taxon>
        <taxon>Fungi</taxon>
        <taxon>Dikarya</taxon>
        <taxon>Ascomycota</taxon>
        <taxon>Pezizomycotina</taxon>
        <taxon>Eurotiomycetes</taxon>
        <taxon>Eurotiomycetidae</taxon>
        <taxon>Onygenales</taxon>
        <taxon>Ajellomycetaceae</taxon>
        <taxon>Paracoccidioides</taxon>
    </lineage>
</organism>
<reference evidence="1 2" key="1">
    <citation type="journal article" date="2011" name="PLoS Genet.">
        <title>Comparative genomic analysis of human fungal pathogens causing paracoccidioidomycosis.</title>
        <authorList>
            <person name="Desjardins C.A."/>
            <person name="Champion M.D."/>
            <person name="Holder J.W."/>
            <person name="Muszewska A."/>
            <person name="Goldberg J."/>
            <person name="Bailao A.M."/>
            <person name="Brigido M.M."/>
            <person name="Ferreira M.E."/>
            <person name="Garcia A.M."/>
            <person name="Grynberg M."/>
            <person name="Gujja S."/>
            <person name="Heiman D.I."/>
            <person name="Henn M.R."/>
            <person name="Kodira C.D."/>
            <person name="Leon-Narvaez H."/>
            <person name="Longo L.V."/>
            <person name="Ma L.J."/>
            <person name="Malavazi I."/>
            <person name="Matsuo A.L."/>
            <person name="Morais F.V."/>
            <person name="Pereira M."/>
            <person name="Rodriguez-Brito S."/>
            <person name="Sakthikumar S."/>
            <person name="Salem-Izacc S.M."/>
            <person name="Sykes S.M."/>
            <person name="Teixeira M.M."/>
            <person name="Vallejo M.C."/>
            <person name="Walter M.E."/>
            <person name="Yandava C."/>
            <person name="Young S."/>
            <person name="Zeng Q."/>
            <person name="Zucker J."/>
            <person name="Felipe M.S."/>
            <person name="Goldman G.H."/>
            <person name="Haas B.J."/>
            <person name="McEwen J.G."/>
            <person name="Nino-Vega G."/>
            <person name="Puccia R."/>
            <person name="San-Blas G."/>
            <person name="Soares C.M."/>
            <person name="Birren B.W."/>
            <person name="Cuomo C.A."/>
        </authorList>
    </citation>
    <scope>NUCLEOTIDE SEQUENCE [LARGE SCALE GENOMIC DNA]</scope>
    <source>
        <strain evidence="2">ATCC MYA-826 / Pb01</strain>
    </source>
</reference>
<proteinExistence type="predicted"/>
<dbReference type="EMBL" id="KN294002">
    <property type="protein sequence ID" value="KGQ01425.1"/>
    <property type="molecule type" value="Genomic_DNA"/>
</dbReference>
<gene>
    <name evidence="1" type="ORF">PAAG_11892</name>
</gene>
<dbReference type="HOGENOM" id="CLU_2121777_0_0_1"/>
<dbReference type="GeneID" id="26970734"/>
<name>A0A0A2V5K0_PARBA</name>
<sequence length="114" mass="12744">MPGFQCAGGATKLPFVSLIAPEKHREIASVLIRLRTTLNGMVQRTQEHRHISALDACWHDKGDKWRPPYDMPCSVPPTCLASVGILGPIHRTRRNFGKRRKLEESASALWDGLS</sequence>